<comment type="caution">
    <text evidence="2">The sequence shown here is derived from an EMBL/GenBank/DDBJ whole genome shotgun (WGS) entry which is preliminary data.</text>
</comment>
<reference evidence="2 3" key="1">
    <citation type="submission" date="2016-06" db="EMBL/GenBank/DDBJ databases">
        <authorList>
            <person name="Kjaerup R.B."/>
            <person name="Dalgaard T.S."/>
            <person name="Juul-Madsen H.R."/>
        </authorList>
    </citation>
    <scope>NUCLEOTIDE SEQUENCE [LARGE SCALE GENOMIC DNA]</scope>
    <source>
        <strain evidence="2 3">1127319.6</strain>
    </source>
</reference>
<dbReference type="Proteomes" id="UP000093898">
    <property type="component" value="Unassembled WGS sequence"/>
</dbReference>
<keyword evidence="1" id="KW-0233">DNA recombination</keyword>
<evidence type="ECO:0000256" key="1">
    <source>
        <dbReference type="ARBA" id="ARBA00023172"/>
    </source>
</evidence>
<gene>
    <name evidence="2" type="ORF">A5630_01165</name>
</gene>
<dbReference type="Gene3D" id="1.10.443.10">
    <property type="entry name" value="Intergrase catalytic core"/>
    <property type="match status" value="1"/>
</dbReference>
<sequence length="526" mass="58188">MPAWDDEPVTDFISITARSGENTTPIIHPSTMAPLLLWSQRFLTLADDITAAANRWRILLAATPVNRSLRSHHAAAALVQHWIANGTTVLPAKANRGKRTIDFQYLCAIHGHINPEDLSRAITDSGHEFRLDFQAPTPVDSPVEATIDGKPWCSGIDYKDLRTLQQSVIAAALVIVAYLTGMRPHEVLALPPDCIQRHRISAAVIRYSVRGRKYKRVRRDGRTDPNGQERTWTTIEPVAEAIDTLKHSFPDHAVLFPSARDGAIPLNTADAGPRIATLIDTANALTQRLGLPEAYAIPADPAGPISLRRFRRTLAWHIRRLPHGKVALAIQYGHLSIAQGEGYSGLSDAGFAALMTSEESSALVDTIEQARRDLEDGEGVSGPAAKRLINVVKRFTGFEGTYLSDKDARRLKADTSLRVYDNPDSFLTCMFDPHRALCQRTANRHVTEPRLDDCQRGCSNIARTDRHISSIEHEVQRLRSEADNPLTPKPLAHRLQSRADAFATIIEEHRASAITTTRPEDPKPPT</sequence>
<dbReference type="AlphaFoldDB" id="A0A1A3HBD9"/>
<proteinExistence type="predicted"/>
<dbReference type="InterPro" id="IPR011010">
    <property type="entry name" value="DNA_brk_join_enz"/>
</dbReference>
<dbReference type="GO" id="GO:0003677">
    <property type="term" value="F:DNA binding"/>
    <property type="evidence" value="ECO:0007669"/>
    <property type="project" value="InterPro"/>
</dbReference>
<name>A0A1A3HBD9_MYCMU</name>
<organism evidence="2 3">
    <name type="scientific">Mycolicibacterium mucogenicum</name>
    <name type="common">Mycobacterium mucogenicum</name>
    <dbReference type="NCBI Taxonomy" id="56689"/>
    <lineage>
        <taxon>Bacteria</taxon>
        <taxon>Bacillati</taxon>
        <taxon>Actinomycetota</taxon>
        <taxon>Actinomycetes</taxon>
        <taxon>Mycobacteriales</taxon>
        <taxon>Mycobacteriaceae</taxon>
        <taxon>Mycolicibacterium</taxon>
    </lineage>
</organism>
<dbReference type="SUPFAM" id="SSF56349">
    <property type="entry name" value="DNA breaking-rejoining enzymes"/>
    <property type="match status" value="1"/>
</dbReference>
<evidence type="ECO:0000313" key="3">
    <source>
        <dbReference type="Proteomes" id="UP000093898"/>
    </source>
</evidence>
<evidence type="ECO:0008006" key="4">
    <source>
        <dbReference type="Google" id="ProtNLM"/>
    </source>
</evidence>
<dbReference type="GO" id="GO:0015074">
    <property type="term" value="P:DNA integration"/>
    <property type="evidence" value="ECO:0007669"/>
    <property type="project" value="InterPro"/>
</dbReference>
<evidence type="ECO:0000313" key="2">
    <source>
        <dbReference type="EMBL" id="OBJ45602.1"/>
    </source>
</evidence>
<dbReference type="GO" id="GO:0006310">
    <property type="term" value="P:DNA recombination"/>
    <property type="evidence" value="ECO:0007669"/>
    <property type="project" value="UniProtKB-KW"/>
</dbReference>
<protein>
    <recommendedName>
        <fullName evidence="4">Integrase</fullName>
    </recommendedName>
</protein>
<dbReference type="EMBL" id="LZLC01000035">
    <property type="protein sequence ID" value="OBJ45602.1"/>
    <property type="molecule type" value="Genomic_DNA"/>
</dbReference>
<dbReference type="InterPro" id="IPR013762">
    <property type="entry name" value="Integrase-like_cat_sf"/>
</dbReference>
<accession>A0A1A3HBD9</accession>